<dbReference type="GO" id="GO:0005549">
    <property type="term" value="F:odorant binding"/>
    <property type="evidence" value="ECO:0007669"/>
    <property type="project" value="InterPro"/>
</dbReference>
<proteinExistence type="evidence at transcript level"/>
<comment type="caution">
    <text evidence="10">Lacks conserved residue(s) required for the propagation of feature annotation.</text>
</comment>
<feature type="transmembrane region" description="Helical" evidence="10">
    <location>
        <begin position="124"/>
        <end position="142"/>
    </location>
</feature>
<accession>M1REW8</accession>
<protein>
    <recommendedName>
        <fullName evidence="10">Odorant receptor</fullName>
    </recommendedName>
</protein>
<keyword evidence="6 10" id="KW-1133">Transmembrane helix</keyword>
<evidence type="ECO:0000256" key="10">
    <source>
        <dbReference type="RuleBase" id="RU351113"/>
    </source>
</evidence>
<keyword evidence="3 10" id="KW-0716">Sensory transduction</keyword>
<keyword evidence="5 10" id="KW-0552">Olfaction</keyword>
<dbReference type="Pfam" id="PF02949">
    <property type="entry name" value="7tm_6"/>
    <property type="match status" value="1"/>
</dbReference>
<feature type="transmembrane region" description="Helical" evidence="10">
    <location>
        <begin position="266"/>
        <end position="290"/>
    </location>
</feature>
<evidence type="ECO:0000256" key="2">
    <source>
        <dbReference type="ARBA" id="ARBA00022475"/>
    </source>
</evidence>
<feature type="transmembrane region" description="Helical" evidence="10">
    <location>
        <begin position="302"/>
        <end position="319"/>
    </location>
</feature>
<keyword evidence="7 10" id="KW-0472">Membrane</keyword>
<evidence type="ECO:0000256" key="6">
    <source>
        <dbReference type="ARBA" id="ARBA00022989"/>
    </source>
</evidence>
<evidence type="ECO:0000256" key="9">
    <source>
        <dbReference type="ARBA" id="ARBA00023224"/>
    </source>
</evidence>
<keyword evidence="2" id="KW-1003">Cell membrane</keyword>
<dbReference type="GO" id="GO:0004984">
    <property type="term" value="F:olfactory receptor activity"/>
    <property type="evidence" value="ECO:0007669"/>
    <property type="project" value="InterPro"/>
</dbReference>
<dbReference type="GO" id="GO:0005886">
    <property type="term" value="C:plasma membrane"/>
    <property type="evidence" value="ECO:0007669"/>
    <property type="project" value="UniProtKB-SubCell"/>
</dbReference>
<sequence>MDFFDSHYYKGMKILLCLIGRWPYQTLKERVLITIILSILWSYTMFHRMLVYSNYDNYSSKHEVILETISPLIVDTITFAKYITTICKMDTIINLLESIKQDWKIYTNKEEKKILEYYANLGKILSLGYVGAVYMVTVLFMTEPIVEQTFFKLFQNETIPKRFSIPIYWKTPDIEKYYYYLISFQTLNTNFIISITCASDAMFINLLQHVTGLFSVTGYLLENVPIEENSEENGQKKIKDVAYEHYVRCMRSHKRALEFAENLESIYVWCFGIVITLNMPVMSVTAMQLTTGTSNVIQSMKYGTFAGVQLLHLFFYCFMSQKLLTSSSVIPECAMNGKWYLCSVKAQRLVTLVIMRSQISCQLTAGKILVLSMETFTSIVKTSGSYFTMLVQMRNV</sequence>
<dbReference type="EMBL" id="KC171924">
    <property type="protein sequence ID" value="AGG17937.1"/>
    <property type="molecule type" value="mRNA"/>
</dbReference>
<reference evidence="11" key="1">
    <citation type="submission" date="2012-11" db="EMBL/GenBank/DDBJ databases">
        <title>Molecular characterization and expression profiles of olfactory receptor genes in the parasitic wasp, Microplitis mediator (Hymenoptera: Braconidae).</title>
        <authorList>
            <person name="Ma L."/>
            <person name="Gu H.S."/>
            <person name="Zhang J.Y."/>
        </authorList>
    </citation>
    <scope>NUCLEOTIDE SEQUENCE</scope>
</reference>
<dbReference type="PANTHER" id="PTHR21137">
    <property type="entry name" value="ODORANT RECEPTOR"/>
    <property type="match status" value="1"/>
</dbReference>
<evidence type="ECO:0000256" key="4">
    <source>
        <dbReference type="ARBA" id="ARBA00022692"/>
    </source>
</evidence>
<dbReference type="AlphaFoldDB" id="M1REW8"/>
<evidence type="ECO:0000256" key="7">
    <source>
        <dbReference type="ARBA" id="ARBA00023136"/>
    </source>
</evidence>
<keyword evidence="9 10" id="KW-0807">Transducer</keyword>
<organism evidence="11">
    <name type="scientific">Microplitis mediator</name>
    <dbReference type="NCBI Taxonomy" id="375433"/>
    <lineage>
        <taxon>Eukaryota</taxon>
        <taxon>Metazoa</taxon>
        <taxon>Ecdysozoa</taxon>
        <taxon>Arthropoda</taxon>
        <taxon>Hexapoda</taxon>
        <taxon>Insecta</taxon>
        <taxon>Pterygota</taxon>
        <taxon>Neoptera</taxon>
        <taxon>Endopterygota</taxon>
        <taxon>Hymenoptera</taxon>
        <taxon>Apocrita</taxon>
        <taxon>Ichneumonoidea</taxon>
        <taxon>Braconidae</taxon>
        <taxon>Microgastrinae</taxon>
        <taxon>Microplitis</taxon>
    </lineage>
</organism>
<evidence type="ECO:0000256" key="3">
    <source>
        <dbReference type="ARBA" id="ARBA00022606"/>
    </source>
</evidence>
<keyword evidence="4 10" id="KW-0812">Transmembrane</keyword>
<evidence type="ECO:0000256" key="8">
    <source>
        <dbReference type="ARBA" id="ARBA00023170"/>
    </source>
</evidence>
<comment type="subcellular location">
    <subcellularLocation>
        <location evidence="1 10">Cell membrane</location>
        <topology evidence="1 10">Multi-pass membrane protein</topology>
    </subcellularLocation>
</comment>
<name>M1REW8_9HYME</name>
<evidence type="ECO:0000256" key="1">
    <source>
        <dbReference type="ARBA" id="ARBA00004651"/>
    </source>
</evidence>
<evidence type="ECO:0000256" key="5">
    <source>
        <dbReference type="ARBA" id="ARBA00022725"/>
    </source>
</evidence>
<comment type="similarity">
    <text evidence="10">Belongs to the insect chemoreceptor superfamily. Heteromeric odorant receptor channel (TC 1.A.69) family.</text>
</comment>
<dbReference type="PANTHER" id="PTHR21137:SF35">
    <property type="entry name" value="ODORANT RECEPTOR 19A-RELATED"/>
    <property type="match status" value="1"/>
</dbReference>
<feature type="transmembrane region" description="Helical" evidence="10">
    <location>
        <begin position="31"/>
        <end position="50"/>
    </location>
</feature>
<keyword evidence="8 10" id="KW-0675">Receptor</keyword>
<dbReference type="InterPro" id="IPR004117">
    <property type="entry name" value="7tm6_olfct_rcpt"/>
</dbReference>
<dbReference type="GO" id="GO:0007165">
    <property type="term" value="P:signal transduction"/>
    <property type="evidence" value="ECO:0007669"/>
    <property type="project" value="UniProtKB-KW"/>
</dbReference>
<evidence type="ECO:0000313" key="11">
    <source>
        <dbReference type="EMBL" id="AGG17937.1"/>
    </source>
</evidence>